<evidence type="ECO:0000313" key="2">
    <source>
        <dbReference type="Proteomes" id="UP000192756"/>
    </source>
</evidence>
<dbReference type="RefSeq" id="WP_084240326.1">
    <property type="nucleotide sequence ID" value="NZ_FWXT01000003.1"/>
</dbReference>
<reference evidence="2" key="1">
    <citation type="submission" date="2017-04" db="EMBL/GenBank/DDBJ databases">
        <authorList>
            <person name="Varghese N."/>
            <person name="Submissions S."/>
        </authorList>
    </citation>
    <scope>NUCLEOTIDE SEQUENCE [LARGE SCALE GENOMIC DNA]</scope>
    <source>
        <strain evidence="2">DSM 12126</strain>
    </source>
</reference>
<accession>A0A1W2DAK7</accession>
<proteinExistence type="predicted"/>
<name>A0A1W2DAK7_9SPHI</name>
<protein>
    <submittedName>
        <fullName evidence="1">Uncharacterized protein</fullName>
    </submittedName>
</protein>
<dbReference type="OrthoDB" id="680708at2"/>
<dbReference type="EMBL" id="FWXT01000003">
    <property type="protein sequence ID" value="SMC94284.1"/>
    <property type="molecule type" value="Genomic_DNA"/>
</dbReference>
<dbReference type="AlphaFoldDB" id="A0A1W2DAK7"/>
<evidence type="ECO:0000313" key="1">
    <source>
        <dbReference type="EMBL" id="SMC94284.1"/>
    </source>
</evidence>
<dbReference type="Proteomes" id="UP000192756">
    <property type="component" value="Unassembled WGS sequence"/>
</dbReference>
<organism evidence="1 2">
    <name type="scientific">Pedobacter africanus</name>
    <dbReference type="NCBI Taxonomy" id="151894"/>
    <lineage>
        <taxon>Bacteria</taxon>
        <taxon>Pseudomonadati</taxon>
        <taxon>Bacteroidota</taxon>
        <taxon>Sphingobacteriia</taxon>
        <taxon>Sphingobacteriales</taxon>
        <taxon>Sphingobacteriaceae</taxon>
        <taxon>Pedobacter</taxon>
    </lineage>
</organism>
<sequence length="261" mass="28897">MAIVDGKFIRGTLGPSVLKKHRGKQVITSKSAGGKQTKATKLAASSFGLASSLAGSIRQNLNPVITELFDGGMVNRFNSDLIYVMGQTYDPKNKVFTFNQDSFNRLAGFEFNMDSPVRDNFFVQPEVTINHTTLSINIPEMQLPNELNFPKDGRKCILGLAVGMHDLKHGKMTLSPIQMTSIDWTFDPLVVPPATFNFEIEPGCLCIPVITLQYIRTTFVGTLVVNTKSFNPVAVLRAFIAAGETEKARTKGWKRMDFKTE</sequence>
<keyword evidence="2" id="KW-1185">Reference proteome</keyword>
<gene>
    <name evidence="1" type="ORF">SAMN04488524_3525</name>
</gene>